<dbReference type="GeneID" id="36539708"/>
<dbReference type="AlphaFoldDB" id="A0A2I1CPV8"/>
<dbReference type="RefSeq" id="XP_024688252.1">
    <property type="nucleotide sequence ID" value="XM_024832372.1"/>
</dbReference>
<gene>
    <name evidence="1" type="ORF">P174DRAFT_53568</name>
</gene>
<dbReference type="OrthoDB" id="4458180at2759"/>
<evidence type="ECO:0000313" key="2">
    <source>
        <dbReference type="Proteomes" id="UP000234474"/>
    </source>
</evidence>
<organism evidence="1 2">
    <name type="scientific">Aspergillus novofumigatus (strain IBT 16806)</name>
    <dbReference type="NCBI Taxonomy" id="1392255"/>
    <lineage>
        <taxon>Eukaryota</taxon>
        <taxon>Fungi</taxon>
        <taxon>Dikarya</taxon>
        <taxon>Ascomycota</taxon>
        <taxon>Pezizomycotina</taxon>
        <taxon>Eurotiomycetes</taxon>
        <taxon>Eurotiomycetidae</taxon>
        <taxon>Eurotiales</taxon>
        <taxon>Aspergillaceae</taxon>
        <taxon>Aspergillus</taxon>
        <taxon>Aspergillus subgen. Fumigati</taxon>
    </lineage>
</organism>
<dbReference type="VEuPathDB" id="FungiDB:P174DRAFT_53568"/>
<comment type="caution">
    <text evidence="1">The sequence shown here is derived from an EMBL/GenBank/DDBJ whole genome shotgun (WGS) entry which is preliminary data.</text>
</comment>
<keyword evidence="2" id="KW-1185">Reference proteome</keyword>
<proteinExistence type="predicted"/>
<evidence type="ECO:0000313" key="1">
    <source>
        <dbReference type="EMBL" id="PKX99657.1"/>
    </source>
</evidence>
<protein>
    <submittedName>
        <fullName evidence="1">Uncharacterized protein</fullName>
    </submittedName>
</protein>
<name>A0A2I1CPV8_ASPN1</name>
<reference evidence="2" key="1">
    <citation type="journal article" date="2018" name="Proc. Natl. Acad. Sci. U.S.A.">
        <title>Linking secondary metabolites to gene clusters through genome sequencing of six diverse Aspergillus species.</title>
        <authorList>
            <person name="Kaerboelling I."/>
            <person name="Vesth T.C."/>
            <person name="Frisvad J.C."/>
            <person name="Nybo J.L."/>
            <person name="Theobald S."/>
            <person name="Kuo A."/>
            <person name="Bowyer P."/>
            <person name="Matsuda Y."/>
            <person name="Mondo S."/>
            <person name="Lyhne E.K."/>
            <person name="Kogle M.E."/>
            <person name="Clum A."/>
            <person name="Lipzen A."/>
            <person name="Salamov A."/>
            <person name="Ngan C.Y."/>
            <person name="Daum C."/>
            <person name="Chiniquy J."/>
            <person name="Barry K."/>
            <person name="LaButti K."/>
            <person name="Haridas S."/>
            <person name="Simmons B.A."/>
            <person name="Magnuson J.K."/>
            <person name="Mortensen U.H."/>
            <person name="Larsen T.O."/>
            <person name="Grigoriev I.V."/>
            <person name="Baker S.E."/>
            <person name="Andersen M.R."/>
        </authorList>
    </citation>
    <scope>NUCLEOTIDE SEQUENCE [LARGE SCALE GENOMIC DNA]</scope>
    <source>
        <strain evidence="2">IBT 16806</strain>
    </source>
</reference>
<dbReference type="EMBL" id="MSZS01000001">
    <property type="protein sequence ID" value="PKX99657.1"/>
    <property type="molecule type" value="Genomic_DNA"/>
</dbReference>
<sequence>MGTEDTSFSCNICGGRPQHTKTLSNSPRSSILTKQTKLATMRHFDDYCNCGGQQEQVCTERCRQGILETSLRLQTRTGIRDSAMLCLDMTLPTLPQPGSKMADM</sequence>
<accession>A0A2I1CPV8</accession>
<dbReference type="Proteomes" id="UP000234474">
    <property type="component" value="Unassembled WGS sequence"/>
</dbReference>